<comment type="caution">
    <text evidence="5">The sequence shown here is derived from an EMBL/GenBank/DDBJ whole genome shotgun (WGS) entry which is preliminary data.</text>
</comment>
<proteinExistence type="predicted"/>
<dbReference type="InterPro" id="IPR001304">
    <property type="entry name" value="C-type_lectin-like"/>
</dbReference>
<dbReference type="PANTHER" id="PTHR22803">
    <property type="entry name" value="MANNOSE, PHOSPHOLIPASE, LECTIN RECEPTOR RELATED"/>
    <property type="match status" value="1"/>
</dbReference>
<dbReference type="InterPro" id="IPR016187">
    <property type="entry name" value="CTDL_fold"/>
</dbReference>
<feature type="compositionally biased region" description="Low complexity" evidence="1">
    <location>
        <begin position="231"/>
        <end position="255"/>
    </location>
</feature>
<dbReference type="InterPro" id="IPR003609">
    <property type="entry name" value="Pan_app"/>
</dbReference>
<organism evidence="5 6">
    <name type="scientific">Holothuria leucospilota</name>
    <name type="common">Black long sea cucumber</name>
    <name type="synonym">Mertensiothuria leucospilota</name>
    <dbReference type="NCBI Taxonomy" id="206669"/>
    <lineage>
        <taxon>Eukaryota</taxon>
        <taxon>Metazoa</taxon>
        <taxon>Echinodermata</taxon>
        <taxon>Eleutherozoa</taxon>
        <taxon>Echinozoa</taxon>
        <taxon>Holothuroidea</taxon>
        <taxon>Aspidochirotacea</taxon>
        <taxon>Aspidochirotida</taxon>
        <taxon>Holothuriidae</taxon>
        <taxon>Holothuria</taxon>
    </lineage>
</organism>
<dbReference type="EMBL" id="JAIZAY010000015">
    <property type="protein sequence ID" value="KAJ8027912.1"/>
    <property type="molecule type" value="Genomic_DNA"/>
</dbReference>
<evidence type="ECO:0000313" key="6">
    <source>
        <dbReference type="Proteomes" id="UP001152320"/>
    </source>
</evidence>
<feature type="region of interest" description="Disordered" evidence="1">
    <location>
        <begin position="231"/>
        <end position="259"/>
    </location>
</feature>
<evidence type="ECO:0000256" key="1">
    <source>
        <dbReference type="SAM" id="MobiDB-lite"/>
    </source>
</evidence>
<dbReference type="InterPro" id="IPR050111">
    <property type="entry name" value="C-type_lectin/snaclec_domain"/>
</dbReference>
<dbReference type="CDD" id="cd00037">
    <property type="entry name" value="CLECT"/>
    <property type="match status" value="1"/>
</dbReference>
<feature type="domain" description="C-type lectin" evidence="3">
    <location>
        <begin position="45"/>
        <end position="174"/>
    </location>
</feature>
<dbReference type="PROSITE" id="PS50948">
    <property type="entry name" value="PAN"/>
    <property type="match status" value="1"/>
</dbReference>
<dbReference type="PROSITE" id="PS50041">
    <property type="entry name" value="C_TYPE_LECTIN_2"/>
    <property type="match status" value="1"/>
</dbReference>
<evidence type="ECO:0000256" key="2">
    <source>
        <dbReference type="SAM" id="SignalP"/>
    </source>
</evidence>
<dbReference type="AlphaFoldDB" id="A0A9Q1GWA0"/>
<dbReference type="SMART" id="SM00473">
    <property type="entry name" value="PAN_AP"/>
    <property type="match status" value="1"/>
</dbReference>
<feature type="signal peptide" evidence="2">
    <location>
        <begin position="1"/>
        <end position="28"/>
    </location>
</feature>
<dbReference type="InterPro" id="IPR016186">
    <property type="entry name" value="C-type_lectin-like/link_sf"/>
</dbReference>
<name>A0A9Q1GWA0_HOLLE</name>
<feature type="chain" id="PRO_5040420879" evidence="2">
    <location>
        <begin position="29"/>
        <end position="352"/>
    </location>
</feature>
<accession>A0A9Q1GWA0</accession>
<gene>
    <name evidence="5" type="ORF">HOLleu_30004</name>
</gene>
<protein>
    <submittedName>
        <fullName evidence="5">Perlucin-like protein</fullName>
    </submittedName>
</protein>
<keyword evidence="2" id="KW-0732">Signal</keyword>
<evidence type="ECO:0000259" key="4">
    <source>
        <dbReference type="PROSITE" id="PS50948"/>
    </source>
</evidence>
<sequence length="352" mass="39029">MKRKMVQKEECVFLLVVKLLQIISYVAAVCPNGWETWTSSTQVQKCFRFESSIGTYSDAQTFCQNNGGEIVNIDSSEENDYIFDQIAHMLQSSTYPGYNSFWLGADSLATSEGYYKFVNSLHNGYDPTHWWDPAASTGIGYWNWWPGEPAHVGTENCAVMQGTYNKQWSDEDCESTVFVRSAACQLVGSGTAVSTIQTTSDDTTSPSTMQTTTASLSTKVTTTDSTTKITAQKTTSPSTTKQLATTTSLQSTQQTNELSNSGTSEYLFSLAGEFVRKGQVCLLNFGLETITTTSLNRCAGRCVRHETCVSFSFISLSQENQCMLYSVSKDFGYANLTYELSPGLNCLYYERR</sequence>
<dbReference type="Proteomes" id="UP001152320">
    <property type="component" value="Chromosome 15"/>
</dbReference>
<evidence type="ECO:0000313" key="5">
    <source>
        <dbReference type="EMBL" id="KAJ8027912.1"/>
    </source>
</evidence>
<dbReference type="OrthoDB" id="2142683at2759"/>
<evidence type="ECO:0000259" key="3">
    <source>
        <dbReference type="PROSITE" id="PS50041"/>
    </source>
</evidence>
<dbReference type="Pfam" id="PF00059">
    <property type="entry name" value="Lectin_C"/>
    <property type="match status" value="1"/>
</dbReference>
<feature type="region of interest" description="Disordered" evidence="1">
    <location>
        <begin position="195"/>
        <end position="216"/>
    </location>
</feature>
<feature type="domain" description="Apple" evidence="4">
    <location>
        <begin position="269"/>
        <end position="352"/>
    </location>
</feature>
<dbReference type="SUPFAM" id="SSF56436">
    <property type="entry name" value="C-type lectin-like"/>
    <property type="match status" value="1"/>
</dbReference>
<dbReference type="Gene3D" id="3.10.100.10">
    <property type="entry name" value="Mannose-Binding Protein A, subunit A"/>
    <property type="match status" value="1"/>
</dbReference>
<dbReference type="SMART" id="SM00034">
    <property type="entry name" value="CLECT"/>
    <property type="match status" value="1"/>
</dbReference>
<dbReference type="SUPFAM" id="SSF57414">
    <property type="entry name" value="Hairpin loop containing domain-like"/>
    <property type="match status" value="1"/>
</dbReference>
<dbReference type="Pfam" id="PF00024">
    <property type="entry name" value="PAN_1"/>
    <property type="match status" value="1"/>
</dbReference>
<keyword evidence="6" id="KW-1185">Reference proteome</keyword>
<reference evidence="5" key="1">
    <citation type="submission" date="2021-10" db="EMBL/GenBank/DDBJ databases">
        <title>Tropical sea cucumber genome reveals ecological adaptation and Cuvierian tubules defense mechanism.</title>
        <authorList>
            <person name="Chen T."/>
        </authorList>
    </citation>
    <scope>NUCLEOTIDE SEQUENCE</scope>
    <source>
        <strain evidence="5">Nanhai2018</strain>
        <tissue evidence="5">Muscle</tissue>
    </source>
</reference>